<dbReference type="Pfam" id="PF03992">
    <property type="entry name" value="ABM"/>
    <property type="match status" value="1"/>
</dbReference>
<sequence>MDKMSINVFAKWQVKEGQLHAVLELMKVVAGKSREEEGNLFYKIHQSTQDANTLLLYEGYKSEAAVEVHRNATYFQELVIGQVVPMLENREVVVAKEIDGI</sequence>
<feature type="domain" description="ABM" evidence="1">
    <location>
        <begin position="6"/>
        <end position="94"/>
    </location>
</feature>
<dbReference type="EMBL" id="QTJV01000006">
    <property type="protein sequence ID" value="RFM33451.1"/>
    <property type="molecule type" value="Genomic_DNA"/>
</dbReference>
<dbReference type="InterPro" id="IPR011008">
    <property type="entry name" value="Dimeric_a/b-barrel"/>
</dbReference>
<comment type="caution">
    <text evidence="2">The sequence shown here is derived from an EMBL/GenBank/DDBJ whole genome shotgun (WGS) entry which is preliminary data.</text>
</comment>
<dbReference type="InterPro" id="IPR007138">
    <property type="entry name" value="ABM_dom"/>
</dbReference>
<dbReference type="InterPro" id="IPR050744">
    <property type="entry name" value="AI-2_Isomerase_LsrG"/>
</dbReference>
<dbReference type="PANTHER" id="PTHR33336:SF3">
    <property type="entry name" value="ABM DOMAIN-CONTAINING PROTEIN"/>
    <property type="match status" value="1"/>
</dbReference>
<keyword evidence="2" id="KW-0560">Oxidoreductase</keyword>
<name>A0A3E1NZT0_9BACT</name>
<dbReference type="AlphaFoldDB" id="A0A3E1NZT0"/>
<evidence type="ECO:0000313" key="2">
    <source>
        <dbReference type="EMBL" id="RFM33451.1"/>
    </source>
</evidence>
<dbReference type="OrthoDB" id="964493at2"/>
<dbReference type="GO" id="GO:0004497">
    <property type="term" value="F:monooxygenase activity"/>
    <property type="evidence" value="ECO:0007669"/>
    <property type="project" value="UniProtKB-KW"/>
</dbReference>
<dbReference type="Proteomes" id="UP000261174">
    <property type="component" value="Unassembled WGS sequence"/>
</dbReference>
<gene>
    <name evidence="2" type="ORF">DXN04_15935</name>
</gene>
<dbReference type="GO" id="GO:0005829">
    <property type="term" value="C:cytosol"/>
    <property type="evidence" value="ECO:0007669"/>
    <property type="project" value="TreeGrafter"/>
</dbReference>
<evidence type="ECO:0000313" key="3">
    <source>
        <dbReference type="Proteomes" id="UP000261174"/>
    </source>
</evidence>
<dbReference type="SUPFAM" id="SSF54909">
    <property type="entry name" value="Dimeric alpha+beta barrel"/>
    <property type="match status" value="1"/>
</dbReference>
<organism evidence="2 3">
    <name type="scientific">Chitinophaga silvisoli</name>
    <dbReference type="NCBI Taxonomy" id="2291814"/>
    <lineage>
        <taxon>Bacteria</taxon>
        <taxon>Pseudomonadati</taxon>
        <taxon>Bacteroidota</taxon>
        <taxon>Chitinophagia</taxon>
        <taxon>Chitinophagales</taxon>
        <taxon>Chitinophagaceae</taxon>
        <taxon>Chitinophaga</taxon>
    </lineage>
</organism>
<proteinExistence type="predicted"/>
<keyword evidence="2" id="KW-0503">Monooxygenase</keyword>
<accession>A0A3E1NZT0</accession>
<dbReference type="Gene3D" id="3.30.70.100">
    <property type="match status" value="1"/>
</dbReference>
<dbReference type="PROSITE" id="PS51725">
    <property type="entry name" value="ABM"/>
    <property type="match status" value="1"/>
</dbReference>
<protein>
    <submittedName>
        <fullName evidence="2">Antibiotic biosynthesis monooxygenase</fullName>
    </submittedName>
</protein>
<dbReference type="PANTHER" id="PTHR33336">
    <property type="entry name" value="QUINOL MONOOXYGENASE YGIN-RELATED"/>
    <property type="match status" value="1"/>
</dbReference>
<reference evidence="2 3" key="1">
    <citation type="submission" date="2018-08" db="EMBL/GenBank/DDBJ databases">
        <title>Chitinophaga sp. K20C18050901, a novel bacterium isolated from forest soil.</title>
        <authorList>
            <person name="Wang C."/>
        </authorList>
    </citation>
    <scope>NUCLEOTIDE SEQUENCE [LARGE SCALE GENOMIC DNA]</scope>
    <source>
        <strain evidence="2 3">K20C18050901</strain>
    </source>
</reference>
<evidence type="ECO:0000259" key="1">
    <source>
        <dbReference type="PROSITE" id="PS51725"/>
    </source>
</evidence>
<keyword evidence="3" id="KW-1185">Reference proteome</keyword>